<keyword evidence="5" id="KW-1185">Reference proteome</keyword>
<dbReference type="InterPro" id="IPR036291">
    <property type="entry name" value="NAD(P)-bd_dom_sf"/>
</dbReference>
<reference evidence="4 5" key="1">
    <citation type="submission" date="2016-04" db="EMBL/GenBank/DDBJ databases">
        <title>Genome analysis of Thermosulfurimonas dismutans, the first thermophilic sulfur-disproportionating bacterium of the phylum Thermodesulfobacteria.</title>
        <authorList>
            <person name="Mardanov A.V."/>
            <person name="Beletsky A.V."/>
            <person name="Kadnikov V.V."/>
            <person name="Slobodkin A.I."/>
            <person name="Ravin N.V."/>
        </authorList>
    </citation>
    <scope>NUCLEOTIDE SEQUENCE [LARGE SCALE GENOMIC DNA]</scope>
    <source>
        <strain evidence="4 5">S95</strain>
    </source>
</reference>
<evidence type="ECO:0000313" key="5">
    <source>
        <dbReference type="Proteomes" id="UP000078390"/>
    </source>
</evidence>
<keyword evidence="4" id="KW-0131">Cell cycle</keyword>
<dbReference type="AlphaFoldDB" id="A0A179D6K2"/>
<dbReference type="PANTHER" id="PTHR11092">
    <property type="entry name" value="SUGAR NUCLEOTIDE EPIMERASE RELATED"/>
    <property type="match status" value="1"/>
</dbReference>
<dbReference type="Pfam" id="PF08338">
    <property type="entry name" value="DUF1731"/>
    <property type="match status" value="1"/>
</dbReference>
<dbReference type="RefSeq" id="WP_068668347.1">
    <property type="nucleotide sequence ID" value="NZ_LWLG01000001.1"/>
</dbReference>
<name>A0A179D6K2_9BACT</name>
<dbReference type="PANTHER" id="PTHR11092:SF0">
    <property type="entry name" value="EPIMERASE FAMILY PROTEIN SDR39U1"/>
    <property type="match status" value="1"/>
</dbReference>
<dbReference type="EMBL" id="LWLG01000001">
    <property type="protein sequence ID" value="OAQ21667.1"/>
    <property type="molecule type" value="Genomic_DNA"/>
</dbReference>
<dbReference type="STRING" id="999894.TDIS_0185"/>
<evidence type="ECO:0000313" key="4">
    <source>
        <dbReference type="EMBL" id="OAQ21667.1"/>
    </source>
</evidence>
<dbReference type="Proteomes" id="UP000078390">
    <property type="component" value="Unassembled WGS sequence"/>
</dbReference>
<evidence type="ECO:0000256" key="1">
    <source>
        <dbReference type="ARBA" id="ARBA00009353"/>
    </source>
</evidence>
<dbReference type="InterPro" id="IPR001509">
    <property type="entry name" value="Epimerase_deHydtase"/>
</dbReference>
<protein>
    <submittedName>
        <fullName evidence="4">Cell division inhibitor</fullName>
    </submittedName>
</protein>
<dbReference type="NCBIfam" id="TIGR01777">
    <property type="entry name" value="yfcH"/>
    <property type="match status" value="1"/>
</dbReference>
<proteinExistence type="inferred from homology"/>
<dbReference type="Pfam" id="PF01370">
    <property type="entry name" value="Epimerase"/>
    <property type="match status" value="1"/>
</dbReference>
<comment type="caution">
    <text evidence="4">The sequence shown here is derived from an EMBL/GenBank/DDBJ whole genome shotgun (WGS) entry which is preliminary data.</text>
</comment>
<dbReference type="InterPro" id="IPR010099">
    <property type="entry name" value="SDR39U1"/>
</dbReference>
<dbReference type="Gene3D" id="3.40.50.720">
    <property type="entry name" value="NAD(P)-binding Rossmann-like Domain"/>
    <property type="match status" value="1"/>
</dbReference>
<dbReference type="OrthoDB" id="9801773at2"/>
<feature type="domain" description="DUF1731" evidence="3">
    <location>
        <begin position="254"/>
        <end position="299"/>
    </location>
</feature>
<keyword evidence="4" id="KW-0132">Cell division</keyword>
<dbReference type="SUPFAM" id="SSF51735">
    <property type="entry name" value="NAD(P)-binding Rossmann-fold domains"/>
    <property type="match status" value="1"/>
</dbReference>
<dbReference type="PATRIC" id="fig|999894.6.peg.186"/>
<dbReference type="InterPro" id="IPR013549">
    <property type="entry name" value="DUF1731"/>
</dbReference>
<feature type="domain" description="NAD-dependent epimerase/dehydratase" evidence="2">
    <location>
        <begin position="5"/>
        <end position="225"/>
    </location>
</feature>
<sequence>MGSKVFVVGGTGFIGRHLVGALVEQGYEVWALVRSRKRIARLPEKVRPVLGDACVPGEWQEEASKCEIGINLAGANIFHRWNEGYKRLILESRVLSTRFLAEALIGGEGRVLFNASAVGYYGDTGEEAVDETHPPGKDFLARVCVEWEAEALKWQRRGLRVCVGRFGIVLGPDGGALLKMLPAFKLGLGGPIGNGRQWFPWIHVKDLVSAIIFLARREETSGPFNLVAPEAVRQKEFARTLGRVLRRPAFLPLPVKLLKFVLGEVGTVLSTSCRPRPKRLLELGFEFSYPRLEEAIRNLFTKEGG</sequence>
<comment type="similarity">
    <text evidence="1">Belongs to the NAD(P)-dependent epimerase/dehydratase family. SDR39U1 subfamily.</text>
</comment>
<evidence type="ECO:0000259" key="2">
    <source>
        <dbReference type="Pfam" id="PF01370"/>
    </source>
</evidence>
<evidence type="ECO:0000259" key="3">
    <source>
        <dbReference type="Pfam" id="PF08338"/>
    </source>
</evidence>
<organism evidence="4 5">
    <name type="scientific">Thermosulfurimonas dismutans</name>
    <dbReference type="NCBI Taxonomy" id="999894"/>
    <lineage>
        <taxon>Bacteria</taxon>
        <taxon>Pseudomonadati</taxon>
        <taxon>Thermodesulfobacteriota</taxon>
        <taxon>Thermodesulfobacteria</taxon>
        <taxon>Thermodesulfobacteriales</taxon>
        <taxon>Thermodesulfobacteriaceae</taxon>
        <taxon>Thermosulfurimonas</taxon>
    </lineage>
</organism>
<dbReference type="GO" id="GO:0051301">
    <property type="term" value="P:cell division"/>
    <property type="evidence" value="ECO:0007669"/>
    <property type="project" value="UniProtKB-KW"/>
</dbReference>
<gene>
    <name evidence="4" type="ORF">TDIS_0185</name>
</gene>
<accession>A0A179D6K2</accession>